<accession>A0AAD8YY10</accession>
<dbReference type="Proteomes" id="UP001239994">
    <property type="component" value="Unassembled WGS sequence"/>
</dbReference>
<dbReference type="AlphaFoldDB" id="A0AAD8YY10"/>
<evidence type="ECO:0000313" key="3">
    <source>
        <dbReference type="Proteomes" id="UP001239994"/>
    </source>
</evidence>
<sequence length="252" mass="27271">MKGTAPTTAARSRDGRPGSQPGRSSLALCVPQICVESQGGRFVTGVAVRGFQNPSQSPFRHQEARRGGGSLLALSVSVPATHNEKPGELQENRTSARPYALSRDEGATGSWRRGAAAGSYHAWAYGSNRRACSQHAGNDIIFRHHYYAEEPQWRTAGKVLYRIPAVDLSPPGTSVEPRQQLRAAEGLVSLLSVSVHTLLRDPQQFEGLPRVPCFRPARGAVLNICPSIETAVPCCTELTYQVLPHNSAVQRP</sequence>
<proteinExistence type="predicted"/>
<evidence type="ECO:0000313" key="2">
    <source>
        <dbReference type="EMBL" id="KAK1789040.1"/>
    </source>
</evidence>
<organism evidence="2 3">
    <name type="scientific">Electrophorus voltai</name>
    <dbReference type="NCBI Taxonomy" id="2609070"/>
    <lineage>
        <taxon>Eukaryota</taxon>
        <taxon>Metazoa</taxon>
        <taxon>Chordata</taxon>
        <taxon>Craniata</taxon>
        <taxon>Vertebrata</taxon>
        <taxon>Euteleostomi</taxon>
        <taxon>Actinopterygii</taxon>
        <taxon>Neopterygii</taxon>
        <taxon>Teleostei</taxon>
        <taxon>Ostariophysi</taxon>
        <taxon>Gymnotiformes</taxon>
        <taxon>Gymnotoidei</taxon>
        <taxon>Gymnotidae</taxon>
        <taxon>Electrophorus</taxon>
    </lineage>
</organism>
<keyword evidence="3" id="KW-1185">Reference proteome</keyword>
<name>A0AAD8YY10_9TELE</name>
<reference evidence="2" key="1">
    <citation type="submission" date="2023-03" db="EMBL/GenBank/DDBJ databases">
        <title>Electrophorus voltai genome.</title>
        <authorList>
            <person name="Bian C."/>
        </authorList>
    </citation>
    <scope>NUCLEOTIDE SEQUENCE</scope>
    <source>
        <strain evidence="2">CB-2022</strain>
        <tissue evidence="2">Muscle</tissue>
    </source>
</reference>
<protein>
    <submittedName>
        <fullName evidence="2">Uncharacterized protein</fullName>
    </submittedName>
</protein>
<feature type="compositionally biased region" description="Polar residues" evidence="1">
    <location>
        <begin position="1"/>
        <end position="10"/>
    </location>
</feature>
<feature type="compositionally biased region" description="Basic and acidic residues" evidence="1">
    <location>
        <begin position="82"/>
        <end position="91"/>
    </location>
</feature>
<dbReference type="EMBL" id="JAROKS010000022">
    <property type="protein sequence ID" value="KAK1789040.1"/>
    <property type="molecule type" value="Genomic_DNA"/>
</dbReference>
<gene>
    <name evidence="2" type="ORF">P4O66_014993</name>
</gene>
<feature type="region of interest" description="Disordered" evidence="1">
    <location>
        <begin position="1"/>
        <end position="24"/>
    </location>
</feature>
<feature type="region of interest" description="Disordered" evidence="1">
    <location>
        <begin position="80"/>
        <end position="110"/>
    </location>
</feature>
<comment type="caution">
    <text evidence="2">The sequence shown here is derived from an EMBL/GenBank/DDBJ whole genome shotgun (WGS) entry which is preliminary data.</text>
</comment>
<evidence type="ECO:0000256" key="1">
    <source>
        <dbReference type="SAM" id="MobiDB-lite"/>
    </source>
</evidence>